<dbReference type="Proteomes" id="UP000886217">
    <property type="component" value="Unassembled WGS sequence"/>
</dbReference>
<sequence>MISFFSLGTRVAAGSRSHVLYARLLKDEEMWRILMCDDVHEIVDQLARIPGYSDAVKFIRSEEISRVQLETRLKLIPLQQTKIFLKLMRGKYRYFLLSWIGRYEAATLKRILRYILTKHGNRENIRKWLLSLGDTTIPFELLISSRDFTDAFEALKGTIYEKPLKEPLKRLASGEENLFYAETAIDIMTVMNLFKAAKALPGLNRYRVLKIIGLYIDLLNVMWIYRGIRYYDMTPEQRLARLLPCHYKFSRSVLRSLARAVDINEFWDLLRSTVYGSLFEDSALESEIIFERDCRRAVRKAAHQVFRAGKPDFSSVIAYLTLLEYEVNDLCTIIEDVRYDYDRRQAALYLVRPLIPEGEIRWPL</sequence>
<accession>A0A7C5JXG0</accession>
<evidence type="ECO:0000256" key="3">
    <source>
        <dbReference type="ARBA" id="ARBA00023065"/>
    </source>
</evidence>
<keyword evidence="3" id="KW-0406">Ion transport</keyword>
<dbReference type="Gene3D" id="1.10.132.50">
    <property type="entry name" value="ATP synthase (C/AC39) subunit, domain 3"/>
    <property type="match status" value="1"/>
</dbReference>
<evidence type="ECO:0000256" key="2">
    <source>
        <dbReference type="ARBA" id="ARBA00022448"/>
    </source>
</evidence>
<dbReference type="EMBL" id="DRTU01000173">
    <property type="protein sequence ID" value="HHI00616.1"/>
    <property type="molecule type" value="Genomic_DNA"/>
</dbReference>
<dbReference type="InterPro" id="IPR002843">
    <property type="entry name" value="ATPase_V0-cplx_csu/dsu"/>
</dbReference>
<dbReference type="AlphaFoldDB" id="A0A7C5JXG0"/>
<comment type="similarity">
    <text evidence="1">Belongs to the V-ATPase V0D/AC39 subunit family.</text>
</comment>
<dbReference type="InterPro" id="IPR050873">
    <property type="entry name" value="V-ATPase_V0D/AC39_subunit"/>
</dbReference>
<dbReference type="Pfam" id="PF01992">
    <property type="entry name" value="vATP-synt_AC39"/>
    <property type="match status" value="1"/>
</dbReference>
<evidence type="ECO:0000256" key="1">
    <source>
        <dbReference type="ARBA" id="ARBA00006709"/>
    </source>
</evidence>
<dbReference type="InterPro" id="IPR036079">
    <property type="entry name" value="ATPase_csu/dsu_sf"/>
</dbReference>
<evidence type="ECO:0000313" key="4">
    <source>
        <dbReference type="EMBL" id="HHI00616.1"/>
    </source>
</evidence>
<dbReference type="InterPro" id="IPR044911">
    <property type="entry name" value="V-type_ATPase_csu/dsu_dom_3"/>
</dbReference>
<reference evidence="4" key="1">
    <citation type="journal article" date="2020" name="mSystems">
        <title>Genome- and Community-Level Interaction Insights into Carbon Utilization and Element Cycling Functions of Hydrothermarchaeota in Hydrothermal Sediment.</title>
        <authorList>
            <person name="Zhou Z."/>
            <person name="Liu Y."/>
            <person name="Xu W."/>
            <person name="Pan J."/>
            <person name="Luo Z.H."/>
            <person name="Li M."/>
        </authorList>
    </citation>
    <scope>NUCLEOTIDE SEQUENCE [LARGE SCALE GENOMIC DNA]</scope>
    <source>
        <strain evidence="4">HyVt-93</strain>
    </source>
</reference>
<dbReference type="InterPro" id="IPR035067">
    <property type="entry name" value="V-type_ATPase_csu/dsu"/>
</dbReference>
<dbReference type="Gene3D" id="1.20.1690.10">
    <property type="entry name" value="V-type ATP synthase subunit C domain"/>
    <property type="match status" value="2"/>
</dbReference>
<gene>
    <name evidence="4" type="ORF">ENL40_03955</name>
</gene>
<name>A0A7C5JXG0_THELI</name>
<proteinExistence type="inferred from homology"/>
<keyword evidence="2" id="KW-0813">Transport</keyword>
<dbReference type="PANTHER" id="PTHR38682">
    <property type="entry name" value="V-TYPE ATP SYNTHASE SUBUNIT C"/>
    <property type="match status" value="1"/>
</dbReference>
<comment type="caution">
    <text evidence="4">The sequence shown here is derived from an EMBL/GenBank/DDBJ whole genome shotgun (WGS) entry which is preliminary data.</text>
</comment>
<dbReference type="GO" id="GO:0046961">
    <property type="term" value="F:proton-transporting ATPase activity, rotational mechanism"/>
    <property type="evidence" value="ECO:0007669"/>
    <property type="project" value="InterPro"/>
</dbReference>
<protein>
    <recommendedName>
        <fullName evidence="5">ATPase</fullName>
    </recommendedName>
</protein>
<dbReference type="SUPFAM" id="SSF103486">
    <property type="entry name" value="V-type ATP synthase subunit C"/>
    <property type="match status" value="1"/>
</dbReference>
<dbReference type="PANTHER" id="PTHR38682:SF1">
    <property type="entry name" value="V-TYPE ATP SYNTHASE SUBUNIT C"/>
    <property type="match status" value="1"/>
</dbReference>
<evidence type="ECO:0008006" key="5">
    <source>
        <dbReference type="Google" id="ProtNLM"/>
    </source>
</evidence>
<organism evidence="4">
    <name type="scientific">Thermococcus litoralis</name>
    <dbReference type="NCBI Taxonomy" id="2265"/>
    <lineage>
        <taxon>Archaea</taxon>
        <taxon>Methanobacteriati</taxon>
        <taxon>Methanobacteriota</taxon>
        <taxon>Thermococci</taxon>
        <taxon>Thermococcales</taxon>
        <taxon>Thermococcaceae</taxon>
        <taxon>Thermococcus</taxon>
    </lineage>
</organism>